<dbReference type="GO" id="GO:0022857">
    <property type="term" value="F:transmembrane transporter activity"/>
    <property type="evidence" value="ECO:0007669"/>
    <property type="project" value="InterPro"/>
</dbReference>
<evidence type="ECO:0000256" key="5">
    <source>
        <dbReference type="ARBA" id="ARBA00022989"/>
    </source>
</evidence>
<evidence type="ECO:0000256" key="3">
    <source>
        <dbReference type="ARBA" id="ARBA00022475"/>
    </source>
</evidence>
<dbReference type="PANTHER" id="PTHR30558">
    <property type="entry name" value="EXBD MEMBRANE COMPONENT OF PMF-DRIVEN MACROMOLECULE IMPORT SYSTEM"/>
    <property type="match status" value="1"/>
</dbReference>
<protein>
    <submittedName>
        <fullName evidence="9">Biopolymer transporter ExbD</fullName>
    </submittedName>
</protein>
<keyword evidence="6 8" id="KW-0472">Membrane</keyword>
<evidence type="ECO:0000256" key="8">
    <source>
        <dbReference type="SAM" id="Phobius"/>
    </source>
</evidence>
<evidence type="ECO:0000313" key="10">
    <source>
        <dbReference type="Proteomes" id="UP000546464"/>
    </source>
</evidence>
<dbReference type="AlphaFoldDB" id="A0A842HJC7"/>
<proteinExistence type="inferred from homology"/>
<keyword evidence="10" id="KW-1185">Reference proteome</keyword>
<evidence type="ECO:0000313" key="9">
    <source>
        <dbReference type="EMBL" id="MBC2596078.1"/>
    </source>
</evidence>
<evidence type="ECO:0000256" key="7">
    <source>
        <dbReference type="RuleBase" id="RU003879"/>
    </source>
</evidence>
<dbReference type="GO" id="GO:0015031">
    <property type="term" value="P:protein transport"/>
    <property type="evidence" value="ECO:0007669"/>
    <property type="project" value="UniProtKB-KW"/>
</dbReference>
<dbReference type="Gene3D" id="3.30.420.270">
    <property type="match status" value="1"/>
</dbReference>
<dbReference type="InterPro" id="IPR003400">
    <property type="entry name" value="ExbD"/>
</dbReference>
<name>A0A842HJC7_9BACT</name>
<comment type="subcellular location">
    <subcellularLocation>
        <location evidence="1">Cell membrane</location>
        <topology evidence="1">Single-pass membrane protein</topology>
    </subcellularLocation>
    <subcellularLocation>
        <location evidence="7">Cell membrane</location>
        <topology evidence="7">Single-pass type II membrane protein</topology>
    </subcellularLocation>
</comment>
<dbReference type="EMBL" id="JACHVB010000060">
    <property type="protein sequence ID" value="MBC2596078.1"/>
    <property type="molecule type" value="Genomic_DNA"/>
</dbReference>
<comment type="caution">
    <text evidence="9">The sequence shown here is derived from an EMBL/GenBank/DDBJ whole genome shotgun (WGS) entry which is preliminary data.</text>
</comment>
<dbReference type="PANTHER" id="PTHR30558:SF3">
    <property type="entry name" value="BIOPOLYMER TRANSPORT PROTEIN EXBD-RELATED"/>
    <property type="match status" value="1"/>
</dbReference>
<accession>A0A842HJC7</accession>
<dbReference type="Proteomes" id="UP000546464">
    <property type="component" value="Unassembled WGS sequence"/>
</dbReference>
<dbReference type="RefSeq" id="WP_185676994.1">
    <property type="nucleotide sequence ID" value="NZ_JACHVB010000060.1"/>
</dbReference>
<keyword evidence="7" id="KW-0653">Protein transport</keyword>
<keyword evidence="7" id="KW-0813">Transport</keyword>
<sequence length="134" mass="15175">MKTHRPDTPDQPMDITPMIDVVFLLIVFFMVVAAEITNKIEIMMPEADRAVVPDDNSNRLEVTVVENGDAYVGMMPVTLDELSERIRVENEEVPGFRVYVRADANTPHEYIQTIMRTCAENGVFDIIFATLQDA</sequence>
<evidence type="ECO:0000256" key="2">
    <source>
        <dbReference type="ARBA" id="ARBA00005811"/>
    </source>
</evidence>
<comment type="similarity">
    <text evidence="2 7">Belongs to the ExbD/TolR family.</text>
</comment>
<dbReference type="GO" id="GO:0005886">
    <property type="term" value="C:plasma membrane"/>
    <property type="evidence" value="ECO:0007669"/>
    <property type="project" value="UniProtKB-SubCell"/>
</dbReference>
<evidence type="ECO:0000256" key="1">
    <source>
        <dbReference type="ARBA" id="ARBA00004162"/>
    </source>
</evidence>
<organism evidence="9 10">
    <name type="scientific">Ruficoccus amylovorans</name>
    <dbReference type="NCBI Taxonomy" id="1804625"/>
    <lineage>
        <taxon>Bacteria</taxon>
        <taxon>Pseudomonadati</taxon>
        <taxon>Verrucomicrobiota</taxon>
        <taxon>Opitutia</taxon>
        <taxon>Puniceicoccales</taxon>
        <taxon>Cerasicoccaceae</taxon>
        <taxon>Ruficoccus</taxon>
    </lineage>
</organism>
<reference evidence="9 10" key="1">
    <citation type="submission" date="2020-07" db="EMBL/GenBank/DDBJ databases">
        <authorList>
            <person name="Feng X."/>
        </authorList>
    </citation>
    <scope>NUCLEOTIDE SEQUENCE [LARGE SCALE GENOMIC DNA]</scope>
    <source>
        <strain evidence="9 10">JCM31066</strain>
    </source>
</reference>
<feature type="transmembrane region" description="Helical" evidence="8">
    <location>
        <begin position="15"/>
        <end position="34"/>
    </location>
</feature>
<keyword evidence="4 7" id="KW-0812">Transmembrane</keyword>
<gene>
    <name evidence="9" type="ORF">H5P28_17560</name>
</gene>
<keyword evidence="3" id="KW-1003">Cell membrane</keyword>
<keyword evidence="5 8" id="KW-1133">Transmembrane helix</keyword>
<evidence type="ECO:0000256" key="4">
    <source>
        <dbReference type="ARBA" id="ARBA00022692"/>
    </source>
</evidence>
<evidence type="ECO:0000256" key="6">
    <source>
        <dbReference type="ARBA" id="ARBA00023136"/>
    </source>
</evidence>
<dbReference type="Pfam" id="PF02472">
    <property type="entry name" value="ExbD"/>
    <property type="match status" value="1"/>
</dbReference>